<protein>
    <submittedName>
        <fullName evidence="1">Uncharacterized protein</fullName>
    </submittedName>
</protein>
<reference evidence="1" key="1">
    <citation type="submission" date="2022-07" db="EMBL/GenBank/DDBJ databases">
        <title>Parvularcula maris sp. nov., an algicidal bacterium isolated from seawater.</title>
        <authorList>
            <person name="Li F."/>
        </authorList>
    </citation>
    <scope>NUCLEOTIDE SEQUENCE</scope>
    <source>
        <strain evidence="1">BGMRC 0090</strain>
    </source>
</reference>
<dbReference type="EMBL" id="JANIBC010000013">
    <property type="protein sequence ID" value="MCQ8186159.1"/>
    <property type="molecule type" value="Genomic_DNA"/>
</dbReference>
<dbReference type="InterPro" id="IPR027417">
    <property type="entry name" value="P-loop_NTPase"/>
</dbReference>
<dbReference type="PANTHER" id="PTHR39206:SF1">
    <property type="entry name" value="SLL8004 PROTEIN"/>
    <property type="match status" value="1"/>
</dbReference>
<gene>
    <name evidence="1" type="ORF">NOG11_12285</name>
</gene>
<dbReference type="PANTHER" id="PTHR39206">
    <property type="entry name" value="SLL8004 PROTEIN"/>
    <property type="match status" value="1"/>
</dbReference>
<dbReference type="Proteomes" id="UP001142610">
    <property type="component" value="Unassembled WGS sequence"/>
</dbReference>
<sequence>MASLEAEGRFFGPFINPDDIRRALGPDGSDLQAGRYALYESRRFIDARTTFARETTLTSREILRTMRAAKSACFLIRMFFVGASSVVTSGQRVRQRAASGGHDIPVDVQMRRFDKSFTNAVPAASMADEAVFYENIDHHRMIARYEHAEPAFLADPLPAWFLPLREALATGG</sequence>
<evidence type="ECO:0000313" key="2">
    <source>
        <dbReference type="Proteomes" id="UP001142610"/>
    </source>
</evidence>
<name>A0A9X2LAZ9_9PROT</name>
<comment type="caution">
    <text evidence="1">The sequence shown here is derived from an EMBL/GenBank/DDBJ whole genome shotgun (WGS) entry which is preliminary data.</text>
</comment>
<organism evidence="1 2">
    <name type="scientific">Parvularcula maris</name>
    <dbReference type="NCBI Taxonomy" id="2965077"/>
    <lineage>
        <taxon>Bacteria</taxon>
        <taxon>Pseudomonadati</taxon>
        <taxon>Pseudomonadota</taxon>
        <taxon>Alphaproteobacteria</taxon>
        <taxon>Parvularculales</taxon>
        <taxon>Parvularculaceae</taxon>
        <taxon>Parvularcula</taxon>
    </lineage>
</organism>
<keyword evidence="2" id="KW-1185">Reference proteome</keyword>
<proteinExistence type="predicted"/>
<evidence type="ECO:0000313" key="1">
    <source>
        <dbReference type="EMBL" id="MCQ8186159.1"/>
    </source>
</evidence>
<dbReference type="Gene3D" id="3.40.50.300">
    <property type="entry name" value="P-loop containing nucleotide triphosphate hydrolases"/>
    <property type="match status" value="1"/>
</dbReference>
<accession>A0A9X2LAZ9</accession>
<dbReference type="AlphaFoldDB" id="A0A9X2LAZ9"/>